<evidence type="ECO:0000256" key="10">
    <source>
        <dbReference type="ARBA" id="ARBA00044168"/>
    </source>
</evidence>
<name>A0A9W8AGF9_9FUNG</name>
<keyword evidence="7" id="KW-0067">ATP-binding</keyword>
<dbReference type="EC" id="6.3.5.5" evidence="3"/>
<dbReference type="OrthoDB" id="434at2759"/>
<dbReference type="AlphaFoldDB" id="A0A9W8AGF9"/>
<comment type="similarity">
    <text evidence="2">Belongs to the CarA family.</text>
</comment>
<dbReference type="HAMAP" id="MF_01209">
    <property type="entry name" value="CPSase_S_chain"/>
    <property type="match status" value="1"/>
</dbReference>
<dbReference type="GO" id="GO:0005524">
    <property type="term" value="F:ATP binding"/>
    <property type="evidence" value="ECO:0007669"/>
    <property type="project" value="UniProtKB-KW"/>
</dbReference>
<evidence type="ECO:0000256" key="13">
    <source>
        <dbReference type="ARBA" id="ARBA00049285"/>
    </source>
</evidence>
<keyword evidence="6" id="KW-0547">Nucleotide-binding</keyword>
<dbReference type="Pfam" id="PF00117">
    <property type="entry name" value="GATase"/>
    <property type="match status" value="1"/>
</dbReference>
<dbReference type="GO" id="GO:0006541">
    <property type="term" value="P:glutamine metabolic process"/>
    <property type="evidence" value="ECO:0007669"/>
    <property type="project" value="InterPro"/>
</dbReference>
<dbReference type="SMART" id="SM01097">
    <property type="entry name" value="CPSase_sm_chain"/>
    <property type="match status" value="1"/>
</dbReference>
<protein>
    <recommendedName>
        <fullName evidence="10">Carbamoyl phosphate synthase arginine-specific small chain</fullName>
        <ecNumber evidence="3">6.3.5.5</ecNumber>
    </recommendedName>
    <alternativeName>
        <fullName evidence="11">Arginine-specific carbamoyl phosphate synthetase, glutamine chain</fullName>
    </alternativeName>
</protein>
<dbReference type="PROSITE" id="PS51273">
    <property type="entry name" value="GATASE_TYPE_1"/>
    <property type="match status" value="1"/>
</dbReference>
<sequence length="419" mass="45157">MLFRMTQKAFQAPALTRSLASAALNEPAHLTFKTGQTFSGKSFGAATPAMGETVFTTSLVGYPESMTDPSYHGQILVFTQPLIGNYGVPGAARDEHGLLTNFESDKIQCKAIVVNDYATRYSHWNAVESLGEWCARSGVPAISGVDTRALVHLLRGQGSTLGALTVGGSEAPSAGELGFADPNAENLVAKVSVRQPQEFNPAGDVKIAVVDCGIKHNILRCLVERGAAVTLLPWDYNFNPVADQFDGLFISNGPGSPTQCTPLVENVRQAYATFNKPIFGICMGNQIMGLAAGLEVYKLRYGNRGHNQPAVNLTNGQCVITSQNHGYALKDDGILPSGWQRYFVNANDGSNEGIRHSYLPFSSVQFHPEAKGGPQDTRYLFDSFLTQVRQFKSQRLGTDVYQARFAAEAAAQQPQAVAA</sequence>
<dbReference type="GO" id="GO:0006207">
    <property type="term" value="P:'de novo' pyrimidine nucleobase biosynthetic process"/>
    <property type="evidence" value="ECO:0007669"/>
    <property type="project" value="InterPro"/>
</dbReference>
<dbReference type="PRINTS" id="PR00096">
    <property type="entry name" value="GATASE"/>
</dbReference>
<dbReference type="GO" id="GO:0005737">
    <property type="term" value="C:cytoplasm"/>
    <property type="evidence" value="ECO:0007669"/>
    <property type="project" value="UniProtKB-ARBA"/>
</dbReference>
<dbReference type="InterPro" id="IPR017926">
    <property type="entry name" value="GATASE"/>
</dbReference>
<proteinExistence type="inferred from homology"/>
<evidence type="ECO:0000256" key="12">
    <source>
        <dbReference type="ARBA" id="ARBA00048816"/>
    </source>
</evidence>
<dbReference type="NCBIfam" id="TIGR01368">
    <property type="entry name" value="CPSaseIIsmall"/>
    <property type="match status" value="1"/>
</dbReference>
<dbReference type="InterPro" id="IPR029062">
    <property type="entry name" value="Class_I_gatase-like"/>
</dbReference>
<dbReference type="InterPro" id="IPR036480">
    <property type="entry name" value="CarbP_synth_ssu_N_sf"/>
</dbReference>
<keyword evidence="16" id="KW-1185">Reference proteome</keyword>
<accession>A0A9W8AGF9</accession>
<dbReference type="InterPro" id="IPR006274">
    <property type="entry name" value="CarbamoylP_synth_ssu"/>
</dbReference>
<evidence type="ECO:0000256" key="1">
    <source>
        <dbReference type="ARBA" id="ARBA00005077"/>
    </source>
</evidence>
<keyword evidence="8" id="KW-0315">Glutamine amidotransferase</keyword>
<feature type="domain" description="Carbamoyl-phosphate synthase small subunit N-terminal" evidence="14">
    <location>
        <begin position="26"/>
        <end position="165"/>
    </location>
</feature>
<dbReference type="CDD" id="cd01744">
    <property type="entry name" value="GATase1_CPSase"/>
    <property type="match status" value="1"/>
</dbReference>
<dbReference type="Gene3D" id="3.50.30.20">
    <property type="entry name" value="Carbamoyl-phosphate synthase small subunit, N-terminal domain"/>
    <property type="match status" value="1"/>
</dbReference>
<evidence type="ECO:0000256" key="8">
    <source>
        <dbReference type="ARBA" id="ARBA00022962"/>
    </source>
</evidence>
<evidence type="ECO:0000256" key="11">
    <source>
        <dbReference type="ARBA" id="ARBA00044340"/>
    </source>
</evidence>
<gene>
    <name evidence="15" type="primary">CPA1</name>
    <name evidence="15" type="ORF">IWQ60_003267</name>
</gene>
<dbReference type="GO" id="GO:0004088">
    <property type="term" value="F:carbamoyl-phosphate synthase (glutamine-hydrolyzing) activity"/>
    <property type="evidence" value="ECO:0007669"/>
    <property type="project" value="UniProtKB-EC"/>
</dbReference>
<keyword evidence="4 15" id="KW-0436">Ligase</keyword>
<evidence type="ECO:0000313" key="16">
    <source>
        <dbReference type="Proteomes" id="UP001150569"/>
    </source>
</evidence>
<evidence type="ECO:0000256" key="6">
    <source>
        <dbReference type="ARBA" id="ARBA00022741"/>
    </source>
</evidence>
<dbReference type="Gene3D" id="3.40.50.880">
    <property type="match status" value="1"/>
</dbReference>
<reference evidence="15" key="1">
    <citation type="submission" date="2022-07" db="EMBL/GenBank/DDBJ databases">
        <title>Phylogenomic reconstructions and comparative analyses of Kickxellomycotina fungi.</title>
        <authorList>
            <person name="Reynolds N.K."/>
            <person name="Stajich J.E."/>
            <person name="Barry K."/>
            <person name="Grigoriev I.V."/>
            <person name="Crous P."/>
            <person name="Smith M.E."/>
        </authorList>
    </citation>
    <scope>NUCLEOTIDE SEQUENCE</scope>
    <source>
        <strain evidence="15">RSA 861</strain>
    </source>
</reference>
<comment type="catalytic activity">
    <reaction evidence="13">
        <text>L-glutamine + H2O = L-glutamate + NH4(+)</text>
        <dbReference type="Rhea" id="RHEA:15889"/>
        <dbReference type="ChEBI" id="CHEBI:15377"/>
        <dbReference type="ChEBI" id="CHEBI:28938"/>
        <dbReference type="ChEBI" id="CHEBI:29985"/>
        <dbReference type="ChEBI" id="CHEBI:58359"/>
    </reaction>
</comment>
<dbReference type="NCBIfam" id="NF009475">
    <property type="entry name" value="PRK12838.1"/>
    <property type="match status" value="1"/>
</dbReference>
<dbReference type="PRINTS" id="PR00099">
    <property type="entry name" value="CPSGATASE"/>
</dbReference>
<comment type="pathway">
    <text evidence="1">Amino-acid biosynthesis; L-arginine biosynthesis; carbamoyl phosphate from bicarbonate: step 1/1.</text>
</comment>
<dbReference type="PANTHER" id="PTHR43418">
    <property type="entry name" value="MULTIFUNCTIONAL TRYPTOPHAN BIOSYNTHESIS PROTEIN-RELATED"/>
    <property type="match status" value="1"/>
</dbReference>
<evidence type="ECO:0000256" key="4">
    <source>
        <dbReference type="ARBA" id="ARBA00022598"/>
    </source>
</evidence>
<dbReference type="FunFam" id="3.40.50.880:FF:000016">
    <property type="entry name" value="Carbamoyl-phosphate synthase arginine-specific small chain"/>
    <property type="match status" value="1"/>
</dbReference>
<comment type="caution">
    <text evidence="15">The sequence shown here is derived from an EMBL/GenBank/DDBJ whole genome shotgun (WGS) entry which is preliminary data.</text>
</comment>
<evidence type="ECO:0000313" key="15">
    <source>
        <dbReference type="EMBL" id="KAJ1927044.1"/>
    </source>
</evidence>
<evidence type="ECO:0000256" key="9">
    <source>
        <dbReference type="ARBA" id="ARBA00044031"/>
    </source>
</evidence>
<dbReference type="PRINTS" id="PR00097">
    <property type="entry name" value="ANTSNTHASEII"/>
</dbReference>
<dbReference type="InterPro" id="IPR002474">
    <property type="entry name" value="CarbamoylP_synth_ssu_N"/>
</dbReference>
<evidence type="ECO:0000256" key="2">
    <source>
        <dbReference type="ARBA" id="ARBA00007800"/>
    </source>
</evidence>
<comment type="catalytic activity">
    <reaction evidence="12">
        <text>hydrogencarbonate + L-glutamine + 2 ATP + H2O = carbamoyl phosphate + L-glutamate + 2 ADP + phosphate + 2 H(+)</text>
        <dbReference type="Rhea" id="RHEA:18633"/>
        <dbReference type="ChEBI" id="CHEBI:15377"/>
        <dbReference type="ChEBI" id="CHEBI:15378"/>
        <dbReference type="ChEBI" id="CHEBI:17544"/>
        <dbReference type="ChEBI" id="CHEBI:29985"/>
        <dbReference type="ChEBI" id="CHEBI:30616"/>
        <dbReference type="ChEBI" id="CHEBI:43474"/>
        <dbReference type="ChEBI" id="CHEBI:58228"/>
        <dbReference type="ChEBI" id="CHEBI:58359"/>
        <dbReference type="ChEBI" id="CHEBI:456216"/>
        <dbReference type="EC" id="6.3.5.5"/>
    </reaction>
</comment>
<evidence type="ECO:0000256" key="5">
    <source>
        <dbReference type="ARBA" id="ARBA00022605"/>
    </source>
</evidence>
<dbReference type="InterPro" id="IPR050472">
    <property type="entry name" value="Anth_synth/Amidotransfase"/>
</dbReference>
<dbReference type="SUPFAM" id="SSF52021">
    <property type="entry name" value="Carbamoyl phosphate synthetase, small subunit N-terminal domain"/>
    <property type="match status" value="1"/>
</dbReference>
<evidence type="ECO:0000256" key="3">
    <source>
        <dbReference type="ARBA" id="ARBA00012738"/>
    </source>
</evidence>
<dbReference type="SUPFAM" id="SSF52317">
    <property type="entry name" value="Class I glutamine amidotransferase-like"/>
    <property type="match status" value="1"/>
</dbReference>
<dbReference type="InterPro" id="IPR035686">
    <property type="entry name" value="CPSase_GATase1"/>
</dbReference>
<dbReference type="Proteomes" id="UP001150569">
    <property type="component" value="Unassembled WGS sequence"/>
</dbReference>
<comment type="subunit">
    <text evidence="9">Heterodimer composed of 2 chains; the small (or glutamine) chain promotes the hydrolysis of glutamine to ammonia, which is used by the large (or ammonia) chain to synthesize carbamoyl phosphate.</text>
</comment>
<evidence type="ECO:0000259" key="14">
    <source>
        <dbReference type="SMART" id="SM01097"/>
    </source>
</evidence>
<dbReference type="PANTHER" id="PTHR43418:SF7">
    <property type="entry name" value="CARBAMOYL-PHOSPHATE SYNTHASE SMALL CHAIN"/>
    <property type="match status" value="1"/>
</dbReference>
<dbReference type="Pfam" id="PF00988">
    <property type="entry name" value="CPSase_sm_chain"/>
    <property type="match status" value="1"/>
</dbReference>
<organism evidence="15 16">
    <name type="scientific">Tieghemiomyces parasiticus</name>
    <dbReference type="NCBI Taxonomy" id="78921"/>
    <lineage>
        <taxon>Eukaryota</taxon>
        <taxon>Fungi</taxon>
        <taxon>Fungi incertae sedis</taxon>
        <taxon>Zoopagomycota</taxon>
        <taxon>Kickxellomycotina</taxon>
        <taxon>Dimargaritomycetes</taxon>
        <taxon>Dimargaritales</taxon>
        <taxon>Dimargaritaceae</taxon>
        <taxon>Tieghemiomyces</taxon>
    </lineage>
</organism>
<keyword evidence="5" id="KW-0028">Amino-acid biosynthesis</keyword>
<dbReference type="GO" id="GO:0006526">
    <property type="term" value="P:L-arginine biosynthetic process"/>
    <property type="evidence" value="ECO:0007669"/>
    <property type="project" value="UniProtKB-ARBA"/>
</dbReference>
<evidence type="ECO:0000256" key="7">
    <source>
        <dbReference type="ARBA" id="ARBA00022840"/>
    </source>
</evidence>
<dbReference type="EMBL" id="JANBPT010000137">
    <property type="protein sequence ID" value="KAJ1927044.1"/>
    <property type="molecule type" value="Genomic_DNA"/>
</dbReference>
<dbReference type="FunFam" id="3.50.30.20:FF:000003">
    <property type="entry name" value="Carbamoyl-phosphate synthase arginine-specific small chain"/>
    <property type="match status" value="1"/>
</dbReference>